<evidence type="ECO:0000313" key="1">
    <source>
        <dbReference type="EMBL" id="WGH75999.1"/>
    </source>
</evidence>
<name>A0ABY8L3I7_9FLAO</name>
<proteinExistence type="predicted"/>
<accession>A0ABY8L3I7</accession>
<reference evidence="1 2" key="1">
    <citation type="submission" date="2023-04" db="EMBL/GenBank/DDBJ databases">
        <title>Tenacibaculum tangerinum sp. nov., isolated from sea tidal flat of South Korea.</title>
        <authorList>
            <person name="Lee S.H."/>
            <person name="Kim J.-J."/>
        </authorList>
    </citation>
    <scope>NUCLEOTIDE SEQUENCE [LARGE SCALE GENOMIC DNA]</scope>
    <source>
        <strain evidence="1 2">GRR-S3-23</strain>
    </source>
</reference>
<keyword evidence="2" id="KW-1185">Reference proteome</keyword>
<dbReference type="Proteomes" id="UP001232001">
    <property type="component" value="Chromosome"/>
</dbReference>
<protein>
    <submittedName>
        <fullName evidence="1">Uncharacterized protein</fullName>
    </submittedName>
</protein>
<gene>
    <name evidence="1" type="ORF">P8625_02190</name>
</gene>
<dbReference type="EMBL" id="CP122539">
    <property type="protein sequence ID" value="WGH75999.1"/>
    <property type="molecule type" value="Genomic_DNA"/>
</dbReference>
<dbReference type="RefSeq" id="WP_279651870.1">
    <property type="nucleotide sequence ID" value="NZ_CP122539.1"/>
</dbReference>
<organism evidence="1 2">
    <name type="scientific">Tenacibaculum tangerinum</name>
    <dbReference type="NCBI Taxonomy" id="3038772"/>
    <lineage>
        <taxon>Bacteria</taxon>
        <taxon>Pseudomonadati</taxon>
        <taxon>Bacteroidota</taxon>
        <taxon>Flavobacteriia</taxon>
        <taxon>Flavobacteriales</taxon>
        <taxon>Flavobacteriaceae</taxon>
        <taxon>Tenacibaculum</taxon>
    </lineage>
</organism>
<evidence type="ECO:0000313" key="2">
    <source>
        <dbReference type="Proteomes" id="UP001232001"/>
    </source>
</evidence>
<sequence>MEYIKENITKDNFTLKDPGNTNNDVADTLEDWEKTNLSNKMSNMISNIENNSDNIKTYFPINEEFEEEDENKGQYGLKDASIVAPSIPNKSQQFG</sequence>